<dbReference type="SUPFAM" id="SSF50494">
    <property type="entry name" value="Trypsin-like serine proteases"/>
    <property type="match status" value="1"/>
</dbReference>
<comment type="caution">
    <text evidence="3">The sequence shown here is derived from an EMBL/GenBank/DDBJ whole genome shotgun (WGS) entry which is preliminary data.</text>
</comment>
<dbReference type="Pfam" id="PF13365">
    <property type="entry name" value="Trypsin_2"/>
    <property type="match status" value="1"/>
</dbReference>
<accession>A0A512DNY2</accession>
<dbReference type="PANTHER" id="PTHR43343:SF3">
    <property type="entry name" value="PROTEASE DO-LIKE 8, CHLOROPLASTIC"/>
    <property type="match status" value="1"/>
</dbReference>
<dbReference type="PRINTS" id="PR00834">
    <property type="entry name" value="PROTEASES2C"/>
</dbReference>
<dbReference type="InterPro" id="IPR009003">
    <property type="entry name" value="Peptidase_S1_PA"/>
</dbReference>
<keyword evidence="2" id="KW-0378">Hydrolase</keyword>
<evidence type="ECO:0000313" key="3">
    <source>
        <dbReference type="EMBL" id="GEO38204.1"/>
    </source>
</evidence>
<keyword evidence="4" id="KW-1185">Reference proteome</keyword>
<keyword evidence="1" id="KW-0645">Protease</keyword>
<organism evidence="3 4">
    <name type="scientific">Skermanella aerolata</name>
    <dbReference type="NCBI Taxonomy" id="393310"/>
    <lineage>
        <taxon>Bacteria</taxon>
        <taxon>Pseudomonadati</taxon>
        <taxon>Pseudomonadota</taxon>
        <taxon>Alphaproteobacteria</taxon>
        <taxon>Rhodospirillales</taxon>
        <taxon>Azospirillaceae</taxon>
        <taxon>Skermanella</taxon>
    </lineage>
</organism>
<reference evidence="3 4" key="1">
    <citation type="submission" date="2019-07" db="EMBL/GenBank/DDBJ databases">
        <title>Whole genome shotgun sequence of Skermanella aerolata NBRC 106429.</title>
        <authorList>
            <person name="Hosoyama A."/>
            <person name="Uohara A."/>
            <person name="Ohji S."/>
            <person name="Ichikawa N."/>
        </authorList>
    </citation>
    <scope>NUCLEOTIDE SEQUENCE [LARGE SCALE GENOMIC DNA]</scope>
    <source>
        <strain evidence="3 4">NBRC 106429</strain>
    </source>
</reference>
<proteinExistence type="predicted"/>
<sequence>MGGMASIRLWITLWIGLCVLPLAGCGVNVRKTEIAEPLTPPAEARAVPIRFGELQAKVRRGDRIGGYVIGFTCLGPFDPITWTTGREMMDRGDVADMFHEELNAAGYDVTGNPGRLFEREEDEERAELVVSAQVTDVKMNVCRKMGWWLIESDVIGEEVEASVKVDWTVYSRLERRMVLRTSTRGYTDGGSATEDGKILAIEQAMAGAIANLAADPDFRAAAFAARDADLSVPALERSGGIGGGAGSAGRLPVDNSVQDARLKPMPTALLVDDAAKLQSVRLPPVAAFTTPIQDHVERVTGAAVLVANGSGHGSGVLVGNDGLVLTNYHVVGNAERVRVVLDDGTALTGVVERRHKVRDVALVRIEGARFPALPIRTTPLTVSEEVYAIGAPIQERLRGTMTRGIVSAFRRDRLTGLETIQADVSIQGGNSGGPLVDAQGNLAGLAVAGYVVPGSTGSAGLNLFIPIADALDRLRLEIAYR</sequence>
<dbReference type="Proteomes" id="UP000321523">
    <property type="component" value="Unassembled WGS sequence"/>
</dbReference>
<dbReference type="AlphaFoldDB" id="A0A512DNY2"/>
<dbReference type="InterPro" id="IPR051201">
    <property type="entry name" value="Chloro_Bact_Ser_Proteases"/>
</dbReference>
<evidence type="ECO:0008006" key="5">
    <source>
        <dbReference type="Google" id="ProtNLM"/>
    </source>
</evidence>
<dbReference type="GO" id="GO:0004252">
    <property type="term" value="F:serine-type endopeptidase activity"/>
    <property type="evidence" value="ECO:0007669"/>
    <property type="project" value="InterPro"/>
</dbReference>
<evidence type="ECO:0000256" key="1">
    <source>
        <dbReference type="ARBA" id="ARBA00022670"/>
    </source>
</evidence>
<evidence type="ECO:0000256" key="2">
    <source>
        <dbReference type="ARBA" id="ARBA00022801"/>
    </source>
</evidence>
<dbReference type="PANTHER" id="PTHR43343">
    <property type="entry name" value="PEPTIDASE S12"/>
    <property type="match status" value="1"/>
</dbReference>
<name>A0A512DNY2_9PROT</name>
<dbReference type="InterPro" id="IPR001940">
    <property type="entry name" value="Peptidase_S1C"/>
</dbReference>
<dbReference type="Gene3D" id="2.40.10.120">
    <property type="match status" value="1"/>
</dbReference>
<dbReference type="GO" id="GO:0006508">
    <property type="term" value="P:proteolysis"/>
    <property type="evidence" value="ECO:0007669"/>
    <property type="project" value="UniProtKB-KW"/>
</dbReference>
<gene>
    <name evidence="3" type="ORF">SAE02_23520</name>
</gene>
<evidence type="ECO:0000313" key="4">
    <source>
        <dbReference type="Proteomes" id="UP000321523"/>
    </source>
</evidence>
<dbReference type="EMBL" id="BJYZ01000009">
    <property type="protein sequence ID" value="GEO38204.1"/>
    <property type="molecule type" value="Genomic_DNA"/>
</dbReference>
<protein>
    <recommendedName>
        <fullName evidence="5">Serine protease</fullName>
    </recommendedName>
</protein>